<keyword evidence="5" id="KW-0812">Transmembrane</keyword>
<organism evidence="13 14">
    <name type="scientific">Halomonas chromatireducens</name>
    <dbReference type="NCBI Taxonomy" id="507626"/>
    <lineage>
        <taxon>Bacteria</taxon>
        <taxon>Pseudomonadati</taxon>
        <taxon>Pseudomonadota</taxon>
        <taxon>Gammaproteobacteria</taxon>
        <taxon>Oceanospirillales</taxon>
        <taxon>Halomonadaceae</taxon>
        <taxon>Halomonas</taxon>
    </lineage>
</organism>
<dbReference type="Pfam" id="PF13609">
    <property type="entry name" value="Porin_4"/>
    <property type="match status" value="1"/>
</dbReference>
<dbReference type="GO" id="GO:0015288">
    <property type="term" value="F:porin activity"/>
    <property type="evidence" value="ECO:0007669"/>
    <property type="project" value="UniProtKB-KW"/>
</dbReference>
<dbReference type="SUPFAM" id="SSF56935">
    <property type="entry name" value="Porins"/>
    <property type="match status" value="1"/>
</dbReference>
<keyword evidence="10" id="KW-0998">Cell outer membrane</keyword>
<accession>A0A0X8HBN5</accession>
<dbReference type="Proteomes" id="UP000063387">
    <property type="component" value="Chromosome"/>
</dbReference>
<reference evidence="13 14" key="2">
    <citation type="submission" date="2016-02" db="EMBL/GenBank/DDBJ databases">
        <authorList>
            <person name="Wen L."/>
            <person name="He K."/>
            <person name="Yang H."/>
        </authorList>
    </citation>
    <scope>NUCLEOTIDE SEQUENCE [LARGE SCALE GENOMIC DNA]</scope>
    <source>
        <strain evidence="13 14">AGD 8-3</strain>
    </source>
</reference>
<keyword evidence="14" id="KW-1185">Reference proteome</keyword>
<gene>
    <name evidence="13" type="primary">phoE</name>
    <name evidence="13" type="ORF">LOKO_00540</name>
</gene>
<evidence type="ECO:0000259" key="12">
    <source>
        <dbReference type="Pfam" id="PF13609"/>
    </source>
</evidence>
<dbReference type="PANTHER" id="PTHR34501:SF9">
    <property type="entry name" value="MAJOR OUTER MEMBRANE PROTEIN P.IA"/>
    <property type="match status" value="1"/>
</dbReference>
<dbReference type="InterPro" id="IPR023614">
    <property type="entry name" value="Porin_dom_sf"/>
</dbReference>
<dbReference type="InterPro" id="IPR001702">
    <property type="entry name" value="Porin_Gram-ve"/>
</dbReference>
<protein>
    <submittedName>
        <fullName evidence="13">Outer membrane pore protein E</fullName>
    </submittedName>
</protein>
<evidence type="ECO:0000256" key="8">
    <source>
        <dbReference type="ARBA" id="ARBA00023114"/>
    </source>
</evidence>
<dbReference type="OrthoDB" id="8957883at2"/>
<comment type="subcellular location">
    <subcellularLocation>
        <location evidence="1">Cell outer membrane</location>
        <topology evidence="1">Multi-pass membrane protein</topology>
    </subcellularLocation>
</comment>
<dbReference type="Gene3D" id="2.40.160.10">
    <property type="entry name" value="Porin"/>
    <property type="match status" value="1"/>
</dbReference>
<evidence type="ECO:0000256" key="9">
    <source>
        <dbReference type="ARBA" id="ARBA00023136"/>
    </source>
</evidence>
<evidence type="ECO:0000256" key="6">
    <source>
        <dbReference type="ARBA" id="ARBA00022729"/>
    </source>
</evidence>
<dbReference type="GO" id="GO:0034220">
    <property type="term" value="P:monoatomic ion transmembrane transport"/>
    <property type="evidence" value="ECO:0007669"/>
    <property type="project" value="InterPro"/>
</dbReference>
<keyword evidence="4" id="KW-1134">Transmembrane beta strand</keyword>
<name>A0A0X8HBN5_9GAMM</name>
<comment type="subunit">
    <text evidence="2">Homotrimer.</text>
</comment>
<evidence type="ECO:0000256" key="4">
    <source>
        <dbReference type="ARBA" id="ARBA00022452"/>
    </source>
</evidence>
<keyword evidence="8" id="KW-0626">Porin</keyword>
<dbReference type="GO" id="GO:0009279">
    <property type="term" value="C:cell outer membrane"/>
    <property type="evidence" value="ECO:0007669"/>
    <property type="project" value="UniProtKB-SubCell"/>
</dbReference>
<keyword evidence="7" id="KW-0406">Ion transport</keyword>
<dbReference type="STRING" id="507626.LOKO_00540"/>
<dbReference type="RefSeq" id="WP_066444722.1">
    <property type="nucleotide sequence ID" value="NZ_CP014226.1"/>
</dbReference>
<dbReference type="CDD" id="cd00342">
    <property type="entry name" value="gram_neg_porins"/>
    <property type="match status" value="1"/>
</dbReference>
<reference evidence="13 14" key="1">
    <citation type="journal article" date="2016" name="Genome Announc.">
        <title>Draft Genome Sequence of 'Halomonas chromatireducens' Strain AGD 8-3, a Haloalkaliphilic Chromate- and Selenite-Reducing Gammaproteobacterium.</title>
        <authorList>
            <person name="Sharko F.S."/>
            <person name="Shapovalova A.A."/>
            <person name="Tsygankova S.V."/>
            <person name="Komova A.V."/>
            <person name="Boulygina E.S."/>
            <person name="Teslyuk A.B."/>
            <person name="Gotovtsev P.M."/>
            <person name="Namsaraev Z.B."/>
            <person name="Khijniak T.V."/>
            <person name="Nedoluzhko A.V."/>
            <person name="Vasilov R.G."/>
        </authorList>
    </citation>
    <scope>NUCLEOTIDE SEQUENCE [LARGE SCALE GENOMIC DNA]</scope>
    <source>
        <strain evidence="13 14">AGD 8-3</strain>
    </source>
</reference>
<sequence length="359" mass="39100">MKKTLLATAIAGAMVYGATAAQAATVYDQDGTQVDVYGRINIAAQTGGPETGGSKASGSEIINNGSRFGFRARNEVSSDLSVFANAEFRFAADTRADQTLQTRSTFVGLDSDSMGRVTVGNFLSVYYTAVGSVFDVPQGPNAAVMMDGFGAVNSQADSIAYSTPNLEGFQAHVQAQHYSGNNAPIGVEDNSSTTSWIGAVNYTWENLYLGLGYVQSKDLSERGASADFGERLNQEDLWGATASYQFTPEFAARIKYEDWSTNADLDLPEGVVDGRVDNLWGLGGTFDYGMGNIYADYYRVRMVDEDQSSRNHWVLGATYRFSTPMFAYFEVVDFDFDTDQAIADVNDDLEFTVGLRYDF</sequence>
<dbReference type="EMBL" id="CP014226">
    <property type="protein sequence ID" value="AMC99634.1"/>
    <property type="molecule type" value="Genomic_DNA"/>
</dbReference>
<keyword evidence="3" id="KW-0813">Transport</keyword>
<dbReference type="AlphaFoldDB" id="A0A0X8HBN5"/>
<evidence type="ECO:0000256" key="1">
    <source>
        <dbReference type="ARBA" id="ARBA00004571"/>
    </source>
</evidence>
<dbReference type="PANTHER" id="PTHR34501">
    <property type="entry name" value="PROTEIN YDDL-RELATED"/>
    <property type="match status" value="1"/>
</dbReference>
<evidence type="ECO:0000313" key="13">
    <source>
        <dbReference type="EMBL" id="AMC99634.1"/>
    </source>
</evidence>
<feature type="domain" description="Porin" evidence="12">
    <location>
        <begin position="13"/>
        <end position="338"/>
    </location>
</feature>
<evidence type="ECO:0000256" key="7">
    <source>
        <dbReference type="ARBA" id="ARBA00023065"/>
    </source>
</evidence>
<evidence type="ECO:0000256" key="5">
    <source>
        <dbReference type="ARBA" id="ARBA00022692"/>
    </source>
</evidence>
<evidence type="ECO:0000256" key="2">
    <source>
        <dbReference type="ARBA" id="ARBA00011233"/>
    </source>
</evidence>
<feature type="chain" id="PRO_5007066774" evidence="11">
    <location>
        <begin position="24"/>
        <end position="359"/>
    </location>
</feature>
<dbReference type="InterPro" id="IPR033900">
    <property type="entry name" value="Gram_neg_porin_domain"/>
</dbReference>
<evidence type="ECO:0000256" key="11">
    <source>
        <dbReference type="SAM" id="SignalP"/>
    </source>
</evidence>
<dbReference type="PRINTS" id="PR00182">
    <property type="entry name" value="ECOLNEIPORIN"/>
</dbReference>
<evidence type="ECO:0000313" key="14">
    <source>
        <dbReference type="Proteomes" id="UP000063387"/>
    </source>
</evidence>
<evidence type="ECO:0000256" key="10">
    <source>
        <dbReference type="ARBA" id="ARBA00023237"/>
    </source>
</evidence>
<dbReference type="PATRIC" id="fig|507626.3.peg.538"/>
<proteinExistence type="predicted"/>
<keyword evidence="6 11" id="KW-0732">Signal</keyword>
<dbReference type="GO" id="GO:0046930">
    <property type="term" value="C:pore complex"/>
    <property type="evidence" value="ECO:0007669"/>
    <property type="project" value="UniProtKB-KW"/>
</dbReference>
<feature type="signal peptide" evidence="11">
    <location>
        <begin position="1"/>
        <end position="23"/>
    </location>
</feature>
<keyword evidence="9" id="KW-0472">Membrane</keyword>
<dbReference type="InterPro" id="IPR050298">
    <property type="entry name" value="Gram-neg_bact_OMP"/>
</dbReference>
<dbReference type="KEGG" id="hco:LOKO_00540"/>
<evidence type="ECO:0000256" key="3">
    <source>
        <dbReference type="ARBA" id="ARBA00022448"/>
    </source>
</evidence>